<reference evidence="5 6" key="1">
    <citation type="submission" date="2018-02" db="EMBL/GenBank/DDBJ databases">
        <title>Draft genome of wild Prunus yedoensis var. nudiflora.</title>
        <authorList>
            <person name="Baek S."/>
            <person name="Kim J.-H."/>
            <person name="Choi K."/>
            <person name="Kim G.-B."/>
            <person name="Cho A."/>
            <person name="Jang H."/>
            <person name="Shin C.-H."/>
            <person name="Yu H.-J."/>
            <person name="Mun J.-H."/>
        </authorList>
    </citation>
    <scope>NUCLEOTIDE SEQUENCE [LARGE SCALE GENOMIC DNA]</scope>
    <source>
        <strain evidence="6">cv. Jeju island</strain>
        <tissue evidence="5">Leaf</tissue>
    </source>
</reference>
<comment type="caution">
    <text evidence="5">The sequence shown here is derived from an EMBL/GenBank/DDBJ whole genome shotgun (WGS) entry which is preliminary data.</text>
</comment>
<organism evidence="5 6">
    <name type="scientific">Prunus yedoensis var. nudiflora</name>
    <dbReference type="NCBI Taxonomy" id="2094558"/>
    <lineage>
        <taxon>Eukaryota</taxon>
        <taxon>Viridiplantae</taxon>
        <taxon>Streptophyta</taxon>
        <taxon>Embryophyta</taxon>
        <taxon>Tracheophyta</taxon>
        <taxon>Spermatophyta</taxon>
        <taxon>Magnoliopsida</taxon>
        <taxon>eudicotyledons</taxon>
        <taxon>Gunneridae</taxon>
        <taxon>Pentapetalae</taxon>
        <taxon>rosids</taxon>
        <taxon>fabids</taxon>
        <taxon>Rosales</taxon>
        <taxon>Rosaceae</taxon>
        <taxon>Amygdaloideae</taxon>
        <taxon>Amygdaleae</taxon>
        <taxon>Prunus</taxon>
    </lineage>
</organism>
<dbReference type="PANTHER" id="PTHR47939">
    <property type="entry name" value="MEMBRANE-ASSOCIATED SALT-INDUCIBLE PROTEIN-LIKE"/>
    <property type="match status" value="1"/>
</dbReference>
<dbReference type="Pfam" id="PF01535">
    <property type="entry name" value="PPR"/>
    <property type="match status" value="1"/>
</dbReference>
<feature type="repeat" description="PPR" evidence="4">
    <location>
        <begin position="310"/>
        <end position="344"/>
    </location>
</feature>
<protein>
    <submittedName>
        <fullName evidence="5">Pentatricopeptide repeat-containing protein</fullName>
    </submittedName>
</protein>
<keyword evidence="3" id="KW-0809">Transit peptide</keyword>
<dbReference type="Pfam" id="PF13812">
    <property type="entry name" value="PPR_3"/>
    <property type="match status" value="2"/>
</dbReference>
<evidence type="ECO:0000313" key="5">
    <source>
        <dbReference type="EMBL" id="PQQ16027.1"/>
    </source>
</evidence>
<comment type="similarity">
    <text evidence="1">Belongs to the PPR family. P subfamily.</text>
</comment>
<dbReference type="Gene3D" id="1.25.40.10">
    <property type="entry name" value="Tetratricopeptide repeat domain"/>
    <property type="match status" value="2"/>
</dbReference>
<keyword evidence="6" id="KW-1185">Reference proteome</keyword>
<dbReference type="EMBL" id="PJQY01000209">
    <property type="protein sequence ID" value="PQQ16027.1"/>
    <property type="molecule type" value="Genomic_DNA"/>
</dbReference>
<dbReference type="AlphaFoldDB" id="A0A314ZD07"/>
<dbReference type="FunFam" id="1.25.40.10:FF:001070">
    <property type="entry name" value="Pentatricopeptide repeat-containing protein At1g11630, mitochondrial"/>
    <property type="match status" value="1"/>
</dbReference>
<proteinExistence type="inferred from homology"/>
<evidence type="ECO:0000256" key="4">
    <source>
        <dbReference type="PROSITE-ProRule" id="PRU00708"/>
    </source>
</evidence>
<evidence type="ECO:0000256" key="3">
    <source>
        <dbReference type="ARBA" id="ARBA00022946"/>
    </source>
</evidence>
<feature type="repeat" description="PPR" evidence="4">
    <location>
        <begin position="170"/>
        <end position="204"/>
    </location>
</feature>
<evidence type="ECO:0000256" key="1">
    <source>
        <dbReference type="ARBA" id="ARBA00007626"/>
    </source>
</evidence>
<dbReference type="PROSITE" id="PS51375">
    <property type="entry name" value="PPR"/>
    <property type="match status" value="4"/>
</dbReference>
<dbReference type="Pfam" id="PF13041">
    <property type="entry name" value="PPR_2"/>
    <property type="match status" value="1"/>
</dbReference>
<name>A0A314ZD07_PRUYE</name>
<dbReference type="InterPro" id="IPR011990">
    <property type="entry name" value="TPR-like_helical_dom_sf"/>
</dbReference>
<dbReference type="InterPro" id="IPR002885">
    <property type="entry name" value="PPR_rpt"/>
</dbReference>
<sequence>MSLLSRLRHATLAHHTRHLSTAASVSTKDKTRAALSLLKTEKDPTKILEICKTASLTPELHLDRVTFSVAINKLRDDNHYDFIRQFLDDLFVSRPDLQTQRFASHAIVLYGQADMLDDAVRTFEQCDEMGIPRNVKTLNALLLACIFAKNYKEVNRVFLEFPKVYGIEPNLDTYNYVIKAFSESGSTSSAYSVLAEMERKNVKPDANTFGHLLSGFYTEMKFEDVGKVTNLMEKHGFQPGLSTYNIRIKSLCKLRKSVEAKALLDGMLSRGMKANAVTYCHLIHGFCRESNLDEAKKLFKNMVNRGFQPDSECYYTLVHFLCKGGDFESALQFAKESIEKNWVPNFATMKTLVEGLVSFSKVSEARELVGQMKERFTVNQDQWNEIEAGLPQ</sequence>
<feature type="repeat" description="PPR" evidence="4">
    <location>
        <begin position="275"/>
        <end position="309"/>
    </location>
</feature>
<dbReference type="PANTHER" id="PTHR47939:SF9">
    <property type="entry name" value="(WILD MALAYSIAN BANANA) HYPOTHETICAL PROTEIN"/>
    <property type="match status" value="1"/>
</dbReference>
<evidence type="ECO:0000313" key="6">
    <source>
        <dbReference type="Proteomes" id="UP000250321"/>
    </source>
</evidence>
<dbReference type="Proteomes" id="UP000250321">
    <property type="component" value="Unassembled WGS sequence"/>
</dbReference>
<dbReference type="OrthoDB" id="185373at2759"/>
<keyword evidence="2" id="KW-0677">Repeat</keyword>
<dbReference type="NCBIfam" id="TIGR00756">
    <property type="entry name" value="PPR"/>
    <property type="match status" value="4"/>
</dbReference>
<gene>
    <name evidence="5" type="ORF">Pyn_12065</name>
</gene>
<dbReference type="InterPro" id="IPR050667">
    <property type="entry name" value="PPR-containing_protein"/>
</dbReference>
<feature type="repeat" description="PPR" evidence="4">
    <location>
        <begin position="240"/>
        <end position="274"/>
    </location>
</feature>
<dbReference type="STRING" id="2094558.A0A314ZD07"/>
<evidence type="ECO:0000256" key="2">
    <source>
        <dbReference type="ARBA" id="ARBA00022737"/>
    </source>
</evidence>
<accession>A0A314ZD07</accession>